<dbReference type="SUPFAM" id="SSF50978">
    <property type="entry name" value="WD40 repeat-like"/>
    <property type="match status" value="2"/>
</dbReference>
<keyword evidence="4" id="KW-0256">Endoplasmic reticulum</keyword>
<keyword evidence="4" id="KW-0653">Protein transport</keyword>
<keyword evidence="3" id="KW-0677">Repeat</keyword>
<gene>
    <name evidence="9" type="ORF">QBC35DRAFT_501687</name>
</gene>
<keyword evidence="4" id="KW-0813">Transport</keyword>
<dbReference type="Pfam" id="PF07819">
    <property type="entry name" value="PGAP1"/>
    <property type="match status" value="1"/>
</dbReference>
<evidence type="ECO:0000256" key="1">
    <source>
        <dbReference type="ARBA" id="ARBA00003496"/>
    </source>
</evidence>
<dbReference type="GO" id="GO:0016788">
    <property type="term" value="F:hydrolase activity, acting on ester bonds"/>
    <property type="evidence" value="ECO:0007669"/>
    <property type="project" value="InterPro"/>
</dbReference>
<feature type="region of interest" description="Disordered" evidence="5">
    <location>
        <begin position="1"/>
        <end position="23"/>
    </location>
</feature>
<reference evidence="9" key="2">
    <citation type="submission" date="2023-05" db="EMBL/GenBank/DDBJ databases">
        <authorList>
            <consortium name="Lawrence Berkeley National Laboratory"/>
            <person name="Steindorff A."/>
            <person name="Hensen N."/>
            <person name="Bonometti L."/>
            <person name="Westerberg I."/>
            <person name="Brannstrom I.O."/>
            <person name="Guillou S."/>
            <person name="Cros-Aarteil S."/>
            <person name="Calhoun S."/>
            <person name="Haridas S."/>
            <person name="Kuo A."/>
            <person name="Mondo S."/>
            <person name="Pangilinan J."/>
            <person name="Riley R."/>
            <person name="Labutti K."/>
            <person name="Andreopoulos B."/>
            <person name="Lipzen A."/>
            <person name="Chen C."/>
            <person name="Yanf M."/>
            <person name="Daum C."/>
            <person name="Ng V."/>
            <person name="Clum A."/>
            <person name="Ohm R."/>
            <person name="Martin F."/>
            <person name="Silar P."/>
            <person name="Natvig D."/>
            <person name="Lalanne C."/>
            <person name="Gautier V."/>
            <person name="Ament-Velasquez S.L."/>
            <person name="Kruys A."/>
            <person name="Hutchinson M.I."/>
            <person name="Powell A.J."/>
            <person name="Barry K."/>
            <person name="Miller A.N."/>
            <person name="Grigoriev I.V."/>
            <person name="Debuchy R."/>
            <person name="Gladieux P."/>
            <person name="Thoren M.H."/>
            <person name="Johannesson H."/>
        </authorList>
    </citation>
    <scope>NUCLEOTIDE SEQUENCE</scope>
    <source>
        <strain evidence="9">PSN309</strain>
    </source>
</reference>
<feature type="domain" description="GPI inositol-deacylase PGAP1-like alpha/beta" evidence="6">
    <location>
        <begin position="73"/>
        <end position="202"/>
    </location>
</feature>
<comment type="subcellular location">
    <subcellularLocation>
        <location evidence="4">Endoplasmic reticulum membrane</location>
    </subcellularLocation>
</comment>
<dbReference type="InterPro" id="IPR054471">
    <property type="entry name" value="GPIID_WHD"/>
</dbReference>
<dbReference type="InterPro" id="IPR036322">
    <property type="entry name" value="WD40_repeat_dom_sf"/>
</dbReference>
<feature type="region of interest" description="Disordered" evidence="5">
    <location>
        <begin position="1037"/>
        <end position="1057"/>
    </location>
</feature>
<dbReference type="InterPro" id="IPR056884">
    <property type="entry name" value="NPHP3-like_N"/>
</dbReference>
<evidence type="ECO:0000256" key="5">
    <source>
        <dbReference type="SAM" id="MobiDB-lite"/>
    </source>
</evidence>
<sequence length="1601" mass="177976">MAPKSEDEEFSTFGFGKKSPRPRTTSLAFIQSKLQRRGTGSSSIKGSISTVDAKGPLGLNLLHEPSEPRIDFIFVHGLGGGSRKTWSKSAEPGMFWPKEWLPNEVGFKHVRIHSYGYNSDWATRKESHLTIHDFGQALIADIYNSPHLRRNGDTPIVFVAHSMGGLVVKKAYMLATHDPTYKASAQRIHTMYFLGTPHRGADSAQLTKIIRYSAGHGAKAFIEDLIPGGGTVDQINDEFRHLCSNLRLWSFFEGVPTSFGPMVSLVVEKESAILGLPGEHTQYMEADHRHICKFESPVSSNYVILQRAFLTTIEELEADNLFQRRDTYRSQMKQISSFLRVDQRPDATLLAINEKQHHGSCEWLTSEEEFQEWIDDPVDWEIVDPLHKPLMEHAPGILWLNGRPGTGKSVAAAHVIKYLENCNLDCSFYFFKHNDKTGSTVASLLRSLAFQMAQSSYEVRQAIMSMIEDDVGINHEDHHVVWSKMFVDRIFKSETLKSQFWVVDALDECAQKGLPAFISMISKLGKSVPIRIFITSRPGGQLERLLTQEMTRFAELSTGSSGSLKDIELFLRAKCPQFDDGASSQAFISEVLSKSNGNFLWASLTMARLENLYSLEDMQEALRAIPSGMDEFYSRIMESIQLSPSYELAKCILKWVICAQKPLTTGELAEALKLDIDRTLTASAGQLETITGHLIFVDSDSHVHITHQTTTAFLTQQREGLWIDRSLAHARISEICLTTLCGGDFTPPRPRRATATPKRGSSPFSLYATTSFAYHLMHSSSSVDGPLVLLNKFLRSNVLTWIEKVAETADLSVLQQTARRLKAYLARRAKYQPPVSVEVQTVSAWVVDIYHIVAAFHSGLMASPSSIHVLIPHLCPPKSIIHQLFAKPTKRLRISGPLDEEWNDRLTCYLFSQEATSVACCERLLAVGVKNGDISVYHSAGFSTFELLGKINHGKKVRQLAFNKESSLLASCSVRKLTLWDVRRSNESSFPCLWSKNLQFTPCEVAFHPDGNSLILSDPQQSSVVLFRISNGFQEEPTQLNVGSDSDSSDGSDRQTSSIAAERIRIDPLHKIVALAYRNATIVLWDMEAAEKIGKFEKEGFEDVYSSPPSLDMTFNPIPDLELLAVSYKDGAVVICNPWTLDQVGEYHLPHSLVLLAATSDGRVLVGGAEDGAVHLFSFETLQPLYTIPRPDEQFRICGIAFSADNLRFFDIRGHCCNVWEPSVLIPKDRSDDSSSEPQSEEVIMQEPVTSQAHVFQWGQSITTIHPTDGSLFFVGRQNGTVDICDINTGAAVDNIALHDRFTEIQHLAWNEAKRILVSVDVTGRCIVSHLPQKSKGEKQKIDRLLDHRERKLVGQVMVCSDGGSILICSDANIKLLAVAGGSVKGEIKLPGSFLTSHPTDPKLFVALQSEVLHLFRWDSLEHETDTRGVVISGFTTLLATGNEAWFGCAGSTYLARGLAELGCLPSGFAALDASKLNSSTTEVKLQTQELNTFKVQAILGVLKSSLYFLDAKGWVCSVSLKSLQEAIQYTRHFFIPPTWHTGGDVVIRILSKSAVAFARNEQLFVFHGFLEFEEKVAMVRPDSNGTGESILAIQLKTSSS</sequence>
<evidence type="ECO:0000313" key="9">
    <source>
        <dbReference type="EMBL" id="KAK4186217.1"/>
    </source>
</evidence>
<keyword evidence="4" id="KW-0378">Hydrolase</keyword>
<keyword evidence="10" id="KW-1185">Reference proteome</keyword>
<evidence type="ECO:0000256" key="2">
    <source>
        <dbReference type="ARBA" id="ARBA00015856"/>
    </source>
</evidence>
<dbReference type="GO" id="GO:0005789">
    <property type="term" value="C:endoplasmic reticulum membrane"/>
    <property type="evidence" value="ECO:0007669"/>
    <property type="project" value="UniProtKB-SubCell"/>
</dbReference>
<reference evidence="9" key="1">
    <citation type="journal article" date="2023" name="Mol. Phylogenet. Evol.">
        <title>Genome-scale phylogeny and comparative genomics of the fungal order Sordariales.</title>
        <authorList>
            <person name="Hensen N."/>
            <person name="Bonometti L."/>
            <person name="Westerberg I."/>
            <person name="Brannstrom I.O."/>
            <person name="Guillou S."/>
            <person name="Cros-Aarteil S."/>
            <person name="Calhoun S."/>
            <person name="Haridas S."/>
            <person name="Kuo A."/>
            <person name="Mondo S."/>
            <person name="Pangilinan J."/>
            <person name="Riley R."/>
            <person name="LaButti K."/>
            <person name="Andreopoulos B."/>
            <person name="Lipzen A."/>
            <person name="Chen C."/>
            <person name="Yan M."/>
            <person name="Daum C."/>
            <person name="Ng V."/>
            <person name="Clum A."/>
            <person name="Steindorff A."/>
            <person name="Ohm R.A."/>
            <person name="Martin F."/>
            <person name="Silar P."/>
            <person name="Natvig D.O."/>
            <person name="Lalanne C."/>
            <person name="Gautier V."/>
            <person name="Ament-Velasquez S.L."/>
            <person name="Kruys A."/>
            <person name="Hutchinson M.I."/>
            <person name="Powell A.J."/>
            <person name="Barry K."/>
            <person name="Miller A.N."/>
            <person name="Grigoriev I.V."/>
            <person name="Debuchy R."/>
            <person name="Gladieux P."/>
            <person name="Hiltunen Thoren M."/>
            <person name="Johannesson H."/>
        </authorList>
    </citation>
    <scope>NUCLEOTIDE SEQUENCE</scope>
    <source>
        <strain evidence="9">PSN309</strain>
    </source>
</reference>
<evidence type="ECO:0000259" key="7">
    <source>
        <dbReference type="Pfam" id="PF22939"/>
    </source>
</evidence>
<protein>
    <recommendedName>
        <fullName evidence="2 4">GPI inositol-deacylase</fullName>
        <ecNumber evidence="4">3.1.-.-</ecNumber>
    </recommendedName>
</protein>
<dbReference type="InterPro" id="IPR015943">
    <property type="entry name" value="WD40/YVTN_repeat-like_dom_sf"/>
</dbReference>
<proteinExistence type="inferred from homology"/>
<dbReference type="Pfam" id="PF24883">
    <property type="entry name" value="NPHP3_N"/>
    <property type="match status" value="1"/>
</dbReference>
<evidence type="ECO:0000256" key="3">
    <source>
        <dbReference type="ARBA" id="ARBA00022737"/>
    </source>
</evidence>
<feature type="compositionally biased region" description="Acidic residues" evidence="5">
    <location>
        <begin position="1"/>
        <end position="10"/>
    </location>
</feature>
<comment type="function">
    <text evidence="1 4">Involved in inositol deacylation of GPI-anchored proteins which plays important roles in the quality control and ER-associated degradation of GPI-anchored proteins.</text>
</comment>
<dbReference type="InterPro" id="IPR029058">
    <property type="entry name" value="AB_hydrolase_fold"/>
</dbReference>
<evidence type="ECO:0000259" key="8">
    <source>
        <dbReference type="Pfam" id="PF24883"/>
    </source>
</evidence>
<dbReference type="InterPro" id="IPR012908">
    <property type="entry name" value="PGAP1-ab_dom-like"/>
</dbReference>
<accession>A0AAN7AHJ6</accession>
<dbReference type="Proteomes" id="UP001302126">
    <property type="component" value="Unassembled WGS sequence"/>
</dbReference>
<keyword evidence="4" id="KW-0472">Membrane</keyword>
<evidence type="ECO:0000259" key="6">
    <source>
        <dbReference type="Pfam" id="PF07819"/>
    </source>
</evidence>
<organism evidence="9 10">
    <name type="scientific">Podospora australis</name>
    <dbReference type="NCBI Taxonomy" id="1536484"/>
    <lineage>
        <taxon>Eukaryota</taxon>
        <taxon>Fungi</taxon>
        <taxon>Dikarya</taxon>
        <taxon>Ascomycota</taxon>
        <taxon>Pezizomycotina</taxon>
        <taxon>Sordariomycetes</taxon>
        <taxon>Sordariomycetidae</taxon>
        <taxon>Sordariales</taxon>
        <taxon>Podosporaceae</taxon>
        <taxon>Podospora</taxon>
    </lineage>
</organism>
<dbReference type="PANTHER" id="PTHR10039">
    <property type="entry name" value="AMELOGENIN"/>
    <property type="match status" value="1"/>
</dbReference>
<dbReference type="SMART" id="SM00320">
    <property type="entry name" value="WD40"/>
    <property type="match status" value="3"/>
</dbReference>
<dbReference type="EC" id="3.1.-.-" evidence="4"/>
<evidence type="ECO:0000256" key="4">
    <source>
        <dbReference type="RuleBase" id="RU365011"/>
    </source>
</evidence>
<dbReference type="InterPro" id="IPR027417">
    <property type="entry name" value="P-loop_NTPase"/>
</dbReference>
<name>A0AAN7AHJ6_9PEZI</name>
<dbReference type="SUPFAM" id="SSF53474">
    <property type="entry name" value="alpha/beta-Hydrolases"/>
    <property type="match status" value="1"/>
</dbReference>
<dbReference type="Gene3D" id="2.130.10.10">
    <property type="entry name" value="YVTN repeat-like/Quinoprotein amine dehydrogenase"/>
    <property type="match status" value="3"/>
</dbReference>
<evidence type="ECO:0000313" key="10">
    <source>
        <dbReference type="Proteomes" id="UP001302126"/>
    </source>
</evidence>
<dbReference type="EMBL" id="MU864428">
    <property type="protein sequence ID" value="KAK4186217.1"/>
    <property type="molecule type" value="Genomic_DNA"/>
</dbReference>
<feature type="domain" description="GPI inositol-deacylase winged helix" evidence="7">
    <location>
        <begin position="646"/>
        <end position="717"/>
    </location>
</feature>
<dbReference type="InterPro" id="IPR001680">
    <property type="entry name" value="WD40_rpt"/>
</dbReference>
<comment type="similarity">
    <text evidence="4">Belongs to the GPI inositol-deacylase family.</text>
</comment>
<comment type="caution">
    <text evidence="9">The sequence shown here is derived from an EMBL/GenBank/DDBJ whole genome shotgun (WGS) entry which is preliminary data.</text>
</comment>
<dbReference type="SUPFAM" id="SSF52540">
    <property type="entry name" value="P-loop containing nucleoside triphosphate hydrolases"/>
    <property type="match status" value="1"/>
</dbReference>
<dbReference type="GO" id="GO:0015031">
    <property type="term" value="P:protein transport"/>
    <property type="evidence" value="ECO:0007669"/>
    <property type="project" value="UniProtKB-KW"/>
</dbReference>
<feature type="domain" description="Nephrocystin 3-like N-terminal" evidence="8">
    <location>
        <begin position="359"/>
        <end position="537"/>
    </location>
</feature>
<dbReference type="Gene3D" id="3.40.50.300">
    <property type="entry name" value="P-loop containing nucleotide triphosphate hydrolases"/>
    <property type="match status" value="1"/>
</dbReference>
<dbReference type="Gene3D" id="3.40.50.1820">
    <property type="entry name" value="alpha/beta hydrolase"/>
    <property type="match status" value="1"/>
</dbReference>
<dbReference type="Pfam" id="PF22939">
    <property type="entry name" value="WHD_GPIID"/>
    <property type="match status" value="1"/>
</dbReference>
<dbReference type="PANTHER" id="PTHR10039:SF16">
    <property type="entry name" value="GPI INOSITOL-DEACYLASE"/>
    <property type="match status" value="1"/>
</dbReference>